<dbReference type="AlphaFoldDB" id="A0A895YDR6"/>
<feature type="compositionally biased region" description="Low complexity" evidence="1">
    <location>
        <begin position="143"/>
        <end position="153"/>
    </location>
</feature>
<feature type="compositionally biased region" description="Low complexity" evidence="1">
    <location>
        <begin position="64"/>
        <end position="74"/>
    </location>
</feature>
<gene>
    <name evidence="2" type="ORF">JQS43_18365</name>
</gene>
<dbReference type="KEGG" id="nhy:JQS43_18365"/>
<feature type="compositionally biased region" description="Basic and acidic residues" evidence="1">
    <location>
        <begin position="194"/>
        <end position="209"/>
    </location>
</feature>
<dbReference type="EMBL" id="CP070499">
    <property type="protein sequence ID" value="QSB13539.1"/>
    <property type="molecule type" value="Genomic_DNA"/>
</dbReference>
<feature type="region of interest" description="Disordered" evidence="1">
    <location>
        <begin position="313"/>
        <end position="341"/>
    </location>
</feature>
<evidence type="ECO:0000313" key="2">
    <source>
        <dbReference type="EMBL" id="QSB13539.1"/>
    </source>
</evidence>
<sequence length="369" mass="35558">MRALLTVGVPAAARRAVLGAAPPDAAEQAGGMAAPPGTAVRNGRRVVAPSGRVVAPGGRRVVGRAGRPAVASGGHPAVGRAGRPEGRSGSALVGHRPGTGLVVGRPAVDLPPAGAVRRPAGRQPAPAPEAGQPLAVAAHPDRAGGASARGRGAAAHHRPDPGPVVGQGHGDRPAVGSGVAGRVAAPVPPPGGRARGDKARAEAAPDRAGTRPPHLVVALGGAVGRGVRGIRGNGRGVAVAGPLRIGRGPLNRVGTDQVGVSRAGVSLEGVSRAAGRRPGDRAGTVGAVQPAAAPIGGAGRSGGAAERPGRVAAPAIAGPAQVDRTPASRVAGGRPAAVSGASAGPGPLISLVWHRGVRSCAGVGHRRGR</sequence>
<feature type="compositionally biased region" description="Low complexity" evidence="1">
    <location>
        <begin position="173"/>
        <end position="185"/>
    </location>
</feature>
<organism evidence="2 3">
    <name type="scientific">Natronosporangium hydrolyticum</name>
    <dbReference type="NCBI Taxonomy" id="2811111"/>
    <lineage>
        <taxon>Bacteria</taxon>
        <taxon>Bacillati</taxon>
        <taxon>Actinomycetota</taxon>
        <taxon>Actinomycetes</taxon>
        <taxon>Micromonosporales</taxon>
        <taxon>Micromonosporaceae</taxon>
        <taxon>Natronosporangium</taxon>
    </lineage>
</organism>
<name>A0A895YDR6_9ACTN</name>
<keyword evidence="3" id="KW-1185">Reference proteome</keyword>
<feature type="compositionally biased region" description="Low complexity" evidence="1">
    <location>
        <begin position="110"/>
        <end position="135"/>
    </location>
</feature>
<dbReference type="Proteomes" id="UP000662857">
    <property type="component" value="Chromosome"/>
</dbReference>
<dbReference type="RefSeq" id="WP_275580921.1">
    <property type="nucleotide sequence ID" value="NZ_CP070499.1"/>
</dbReference>
<evidence type="ECO:0000313" key="3">
    <source>
        <dbReference type="Proteomes" id="UP000662857"/>
    </source>
</evidence>
<proteinExistence type="predicted"/>
<evidence type="ECO:0000256" key="1">
    <source>
        <dbReference type="SAM" id="MobiDB-lite"/>
    </source>
</evidence>
<protein>
    <submittedName>
        <fullName evidence="2">Uncharacterized protein</fullName>
    </submittedName>
</protein>
<reference evidence="2" key="1">
    <citation type="submission" date="2021-02" db="EMBL/GenBank/DDBJ databases">
        <title>Natrosporangium hydrolyticum gen. nov., sp. nov, a haloalkaliphilic actinobacterium from a soda solonchak soil.</title>
        <authorList>
            <person name="Sorokin D.Y."/>
            <person name="Khijniak T.V."/>
            <person name="Zakharycheva A.P."/>
            <person name="Boueva O.V."/>
            <person name="Ariskina E.V."/>
            <person name="Hahnke R.L."/>
            <person name="Bunk B."/>
            <person name="Sproer C."/>
            <person name="Schumann P."/>
            <person name="Evtushenko L.I."/>
            <person name="Kublanov I.V."/>
        </authorList>
    </citation>
    <scope>NUCLEOTIDE SEQUENCE</scope>
    <source>
        <strain evidence="2">DSM 106523</strain>
    </source>
</reference>
<feature type="compositionally biased region" description="Low complexity" evidence="1">
    <location>
        <begin position="329"/>
        <end position="341"/>
    </location>
</feature>
<accession>A0A895YDR6</accession>
<feature type="region of interest" description="Disordered" evidence="1">
    <location>
        <begin position="64"/>
        <end position="213"/>
    </location>
</feature>